<accession>A0ABW3HBK3</accession>
<dbReference type="InterPro" id="IPR006680">
    <property type="entry name" value="Amidohydro-rel"/>
</dbReference>
<dbReference type="InterPro" id="IPR052350">
    <property type="entry name" value="Metallo-dep_Lactonases"/>
</dbReference>
<evidence type="ECO:0000313" key="3">
    <source>
        <dbReference type="EMBL" id="MFD0948619.1"/>
    </source>
</evidence>
<dbReference type="Gene3D" id="3.20.20.140">
    <property type="entry name" value="Metal-dependent hydrolases"/>
    <property type="match status" value="1"/>
</dbReference>
<dbReference type="InterPro" id="IPR032466">
    <property type="entry name" value="Metal_Hydrolase"/>
</dbReference>
<dbReference type="SUPFAM" id="SSF51556">
    <property type="entry name" value="Metallo-dependent hydrolases"/>
    <property type="match status" value="1"/>
</dbReference>
<organism evidence="3 4">
    <name type="scientific">Sphingomonas canadensis</name>
    <dbReference type="NCBI Taxonomy" id="1219257"/>
    <lineage>
        <taxon>Bacteria</taxon>
        <taxon>Pseudomonadati</taxon>
        <taxon>Pseudomonadota</taxon>
        <taxon>Alphaproteobacteria</taxon>
        <taxon>Sphingomonadales</taxon>
        <taxon>Sphingomonadaceae</taxon>
        <taxon>Sphingomonas</taxon>
    </lineage>
</organism>
<dbReference type="RefSeq" id="WP_264946530.1">
    <property type="nucleotide sequence ID" value="NZ_JAPDRA010000015.1"/>
</dbReference>
<feature type="domain" description="Amidohydrolase-related" evidence="2">
    <location>
        <begin position="8"/>
        <end position="265"/>
    </location>
</feature>
<evidence type="ECO:0000313" key="4">
    <source>
        <dbReference type="Proteomes" id="UP001596977"/>
    </source>
</evidence>
<comment type="caution">
    <text evidence="3">The sequence shown here is derived from an EMBL/GenBank/DDBJ whole genome shotgun (WGS) entry which is preliminary data.</text>
</comment>
<sequence>MNIVDAHCHASPQWFEPVEPLVCQMDLNGVARGVLTQVLGQFDNSYQEACVARYPGRFASVGAVAVQSEGADAAVRSCAARGMTGLRLRPEARSPGADPLAAWRAADECGLAISCGGPSANLLTADFTALATELPALPIVIEQLGGWTRPDCDRDSATWAGILALSRFPNVSLKLPTLGQIAPRQIGKPLPPEGEPVLDAAAGAIVLEALDAFGAERLMWGSDYPVVSSREGYANALGWTRALFAGRPEADVALIFGGNAERIFFR</sequence>
<dbReference type="PANTHER" id="PTHR43569:SF2">
    <property type="entry name" value="AMIDOHYDROLASE-RELATED DOMAIN-CONTAINING PROTEIN"/>
    <property type="match status" value="1"/>
</dbReference>
<dbReference type="Proteomes" id="UP001596977">
    <property type="component" value="Unassembled WGS sequence"/>
</dbReference>
<dbReference type="Pfam" id="PF04909">
    <property type="entry name" value="Amidohydro_2"/>
    <property type="match status" value="1"/>
</dbReference>
<comment type="similarity">
    <text evidence="1">Belongs to the metallo-dependent hydrolases superfamily.</text>
</comment>
<dbReference type="EMBL" id="JBHTJG010000015">
    <property type="protein sequence ID" value="MFD0948619.1"/>
    <property type="molecule type" value="Genomic_DNA"/>
</dbReference>
<gene>
    <name evidence="3" type="ORF">ACFQ1E_19930</name>
</gene>
<evidence type="ECO:0000259" key="2">
    <source>
        <dbReference type="Pfam" id="PF04909"/>
    </source>
</evidence>
<proteinExistence type="inferred from homology"/>
<evidence type="ECO:0000256" key="1">
    <source>
        <dbReference type="ARBA" id="ARBA00038310"/>
    </source>
</evidence>
<dbReference type="PANTHER" id="PTHR43569">
    <property type="entry name" value="AMIDOHYDROLASE"/>
    <property type="match status" value="1"/>
</dbReference>
<name>A0ABW3HBK3_9SPHN</name>
<keyword evidence="4" id="KW-1185">Reference proteome</keyword>
<protein>
    <submittedName>
        <fullName evidence="3">Amidohydrolase family protein</fullName>
    </submittedName>
</protein>
<reference evidence="4" key="1">
    <citation type="journal article" date="2019" name="Int. J. Syst. Evol. Microbiol.">
        <title>The Global Catalogue of Microorganisms (GCM) 10K type strain sequencing project: providing services to taxonomists for standard genome sequencing and annotation.</title>
        <authorList>
            <consortium name="The Broad Institute Genomics Platform"/>
            <consortium name="The Broad Institute Genome Sequencing Center for Infectious Disease"/>
            <person name="Wu L."/>
            <person name="Ma J."/>
        </authorList>
    </citation>
    <scope>NUCLEOTIDE SEQUENCE [LARGE SCALE GENOMIC DNA]</scope>
    <source>
        <strain evidence="4">CCUG 62982</strain>
    </source>
</reference>